<feature type="non-terminal residue" evidence="1">
    <location>
        <position position="1"/>
    </location>
</feature>
<keyword evidence="2" id="KW-1185">Reference proteome</keyword>
<proteinExistence type="predicted"/>
<sequence length="56" mass="6378">LFIYEMVKKKSCQNVCNPRVLSPAERELYGWVGSFHSVFRDNFRAPSRAPGCSVTV</sequence>
<gene>
    <name evidence="1" type="ORF">PIB30_068616</name>
</gene>
<dbReference type="EMBL" id="JASCZI010272599">
    <property type="protein sequence ID" value="MED6222871.1"/>
    <property type="molecule type" value="Genomic_DNA"/>
</dbReference>
<organism evidence="1 2">
    <name type="scientific">Stylosanthes scabra</name>
    <dbReference type="NCBI Taxonomy" id="79078"/>
    <lineage>
        <taxon>Eukaryota</taxon>
        <taxon>Viridiplantae</taxon>
        <taxon>Streptophyta</taxon>
        <taxon>Embryophyta</taxon>
        <taxon>Tracheophyta</taxon>
        <taxon>Spermatophyta</taxon>
        <taxon>Magnoliopsida</taxon>
        <taxon>eudicotyledons</taxon>
        <taxon>Gunneridae</taxon>
        <taxon>Pentapetalae</taxon>
        <taxon>rosids</taxon>
        <taxon>fabids</taxon>
        <taxon>Fabales</taxon>
        <taxon>Fabaceae</taxon>
        <taxon>Papilionoideae</taxon>
        <taxon>50 kb inversion clade</taxon>
        <taxon>dalbergioids sensu lato</taxon>
        <taxon>Dalbergieae</taxon>
        <taxon>Pterocarpus clade</taxon>
        <taxon>Stylosanthes</taxon>
    </lineage>
</organism>
<protein>
    <submittedName>
        <fullName evidence="1">Uncharacterized protein</fullName>
    </submittedName>
</protein>
<accession>A0ABU6ZLN5</accession>
<comment type="caution">
    <text evidence="1">The sequence shown here is derived from an EMBL/GenBank/DDBJ whole genome shotgun (WGS) entry which is preliminary data.</text>
</comment>
<name>A0ABU6ZLN5_9FABA</name>
<evidence type="ECO:0000313" key="1">
    <source>
        <dbReference type="EMBL" id="MED6222871.1"/>
    </source>
</evidence>
<reference evidence="1 2" key="1">
    <citation type="journal article" date="2023" name="Plants (Basel)">
        <title>Bridging the Gap: Combining Genomics and Transcriptomics Approaches to Understand Stylosanthes scabra, an Orphan Legume from the Brazilian Caatinga.</title>
        <authorList>
            <person name="Ferreira-Neto J.R.C."/>
            <person name="da Silva M.D."/>
            <person name="Binneck E."/>
            <person name="de Melo N.F."/>
            <person name="da Silva R.H."/>
            <person name="de Melo A.L.T.M."/>
            <person name="Pandolfi V."/>
            <person name="Bustamante F.O."/>
            <person name="Brasileiro-Vidal A.C."/>
            <person name="Benko-Iseppon A.M."/>
        </authorList>
    </citation>
    <scope>NUCLEOTIDE SEQUENCE [LARGE SCALE GENOMIC DNA]</scope>
    <source>
        <tissue evidence="1">Leaves</tissue>
    </source>
</reference>
<dbReference type="Proteomes" id="UP001341840">
    <property type="component" value="Unassembled WGS sequence"/>
</dbReference>
<evidence type="ECO:0000313" key="2">
    <source>
        <dbReference type="Proteomes" id="UP001341840"/>
    </source>
</evidence>